<proteinExistence type="inferred from homology"/>
<dbReference type="InterPro" id="IPR013500">
    <property type="entry name" value="TopoI_cat_euk"/>
</dbReference>
<evidence type="ECO:0000256" key="1">
    <source>
        <dbReference type="ARBA" id="ARBA00000213"/>
    </source>
</evidence>
<dbReference type="GO" id="GO:0003917">
    <property type="term" value="F:DNA topoisomerase type I (single strand cut, ATP-independent) activity"/>
    <property type="evidence" value="ECO:0007669"/>
    <property type="project" value="UniProtKB-EC"/>
</dbReference>
<dbReference type="GO" id="GO:0003677">
    <property type="term" value="F:DNA binding"/>
    <property type="evidence" value="ECO:0007669"/>
    <property type="project" value="UniProtKB-KW"/>
</dbReference>
<gene>
    <name evidence="9" type="ORF">SAMN05421810_10666</name>
</gene>
<evidence type="ECO:0000256" key="4">
    <source>
        <dbReference type="ARBA" id="ARBA00023029"/>
    </source>
</evidence>
<dbReference type="SUPFAM" id="SSF56349">
    <property type="entry name" value="DNA breaking-rejoining enzymes"/>
    <property type="match status" value="1"/>
</dbReference>
<protein>
    <recommendedName>
        <fullName evidence="3">DNA topoisomerase</fullName>
        <ecNumber evidence="3">5.6.2.1</ecNumber>
    </recommendedName>
</protein>
<dbReference type="Gene3D" id="1.10.132.120">
    <property type="match status" value="1"/>
</dbReference>
<dbReference type="InterPro" id="IPR011010">
    <property type="entry name" value="DNA_brk_join_enz"/>
</dbReference>
<dbReference type="AlphaFoldDB" id="A0A1I5XHD0"/>
<evidence type="ECO:0000313" key="9">
    <source>
        <dbReference type="EMBL" id="SFQ31354.1"/>
    </source>
</evidence>
<dbReference type="InterPro" id="IPR035447">
    <property type="entry name" value="DNA_topo_I_N_sf"/>
</dbReference>
<comment type="similarity">
    <text evidence="2">Belongs to the type IB topoisomerase family.</text>
</comment>
<dbReference type="InterPro" id="IPR049331">
    <property type="entry name" value="Top1B_N_bact"/>
</dbReference>
<dbReference type="GO" id="GO:0006265">
    <property type="term" value="P:DNA topological change"/>
    <property type="evidence" value="ECO:0007669"/>
    <property type="project" value="InterPro"/>
</dbReference>
<keyword evidence="5" id="KW-0238">DNA-binding</keyword>
<evidence type="ECO:0000313" key="10">
    <source>
        <dbReference type="Proteomes" id="UP000198727"/>
    </source>
</evidence>
<reference evidence="10" key="1">
    <citation type="submission" date="2016-10" db="EMBL/GenBank/DDBJ databases">
        <authorList>
            <person name="Varghese N."/>
            <person name="Submissions S."/>
        </authorList>
    </citation>
    <scope>NUCLEOTIDE SEQUENCE [LARGE SCALE GENOMIC DNA]</scope>
    <source>
        <strain evidence="10">CGMCC 4.5579</strain>
    </source>
</reference>
<keyword evidence="6 9" id="KW-0413">Isomerase</keyword>
<name>A0A1I5XHD0_9PSEU</name>
<evidence type="ECO:0000256" key="6">
    <source>
        <dbReference type="ARBA" id="ARBA00023235"/>
    </source>
</evidence>
<dbReference type="Proteomes" id="UP000198727">
    <property type="component" value="Unassembled WGS sequence"/>
</dbReference>
<dbReference type="InterPro" id="IPR014711">
    <property type="entry name" value="TopoI_cat_a-hlx-sub_euk"/>
</dbReference>
<evidence type="ECO:0000256" key="2">
    <source>
        <dbReference type="ARBA" id="ARBA00006645"/>
    </source>
</evidence>
<dbReference type="Pfam" id="PF21338">
    <property type="entry name" value="Top1B_N_bact"/>
    <property type="match status" value="1"/>
</dbReference>
<sequence length="347" mass="39139">MRLRRSDPNTSGIRRQRRGRGFRYLAADGTPVTDPELLRRIRGLVIPPAWRDVWICPHPAGHIQAVGVDDAGRRQYIYHEQWRRQRDVEKHQRVLDLARRLPRFRAAVKADLDAGGTGRNRVLAAALRMLDVGVFRTGGEEYAEDNGTHGAATLLREHVRKSGDELVFCYTAKGGIERTVRIRDADLAAVISTLRRARPPTDRLLAYRENGRWHEVHAEDINERFKELAGERFTAKDLRTWNATVLAATAFAETERPTSKRGRARAVTAVMREVAEELGNTPTVARKSYVDPRVVRAWEEGITIAPAVRRARGQVAAGGQDAPERMRATLERAVARMLARMDPEPDS</sequence>
<evidence type="ECO:0000256" key="3">
    <source>
        <dbReference type="ARBA" id="ARBA00012891"/>
    </source>
</evidence>
<organism evidence="9 10">
    <name type="scientific">Amycolatopsis arida</name>
    <dbReference type="NCBI Taxonomy" id="587909"/>
    <lineage>
        <taxon>Bacteria</taxon>
        <taxon>Bacillati</taxon>
        <taxon>Actinomycetota</taxon>
        <taxon>Actinomycetes</taxon>
        <taxon>Pseudonocardiales</taxon>
        <taxon>Pseudonocardiaceae</taxon>
        <taxon>Amycolatopsis</taxon>
    </lineage>
</organism>
<keyword evidence="4" id="KW-0799">Topoisomerase</keyword>
<dbReference type="RefSeq" id="WP_092531448.1">
    <property type="nucleotide sequence ID" value="NZ_FOWW01000006.1"/>
</dbReference>
<feature type="domain" description="DNA topoisomerase I catalytic core eukaryotic-type" evidence="7">
    <location>
        <begin position="81"/>
        <end position="288"/>
    </location>
</feature>
<dbReference type="Gene3D" id="3.30.66.10">
    <property type="entry name" value="DNA topoisomerase I domain"/>
    <property type="match status" value="1"/>
</dbReference>
<dbReference type="OrthoDB" id="9778962at2"/>
<dbReference type="EC" id="5.6.2.1" evidence="3"/>
<feature type="domain" description="DNA topoisomerase IB N-terminal" evidence="8">
    <location>
        <begin position="21"/>
        <end position="69"/>
    </location>
</feature>
<dbReference type="PRINTS" id="PR00416">
    <property type="entry name" value="EUTPISMRASEI"/>
</dbReference>
<comment type="catalytic activity">
    <reaction evidence="1">
        <text>ATP-independent breakage of single-stranded DNA, followed by passage and rejoining.</text>
        <dbReference type="EC" id="5.6.2.1"/>
    </reaction>
</comment>
<dbReference type="InterPro" id="IPR001631">
    <property type="entry name" value="TopoI"/>
</dbReference>
<dbReference type="PROSITE" id="PS52038">
    <property type="entry name" value="TOPO_IB_2"/>
    <property type="match status" value="1"/>
</dbReference>
<dbReference type="Gene3D" id="3.90.15.10">
    <property type="entry name" value="Topoisomerase I, Chain A, domain 3"/>
    <property type="match status" value="1"/>
</dbReference>
<dbReference type="STRING" id="587909.SAMN05421810_10666"/>
<dbReference type="SUPFAM" id="SSF55869">
    <property type="entry name" value="DNA topoisomerase I domain"/>
    <property type="match status" value="1"/>
</dbReference>
<dbReference type="Pfam" id="PF01028">
    <property type="entry name" value="Topoisom_I"/>
    <property type="match status" value="1"/>
</dbReference>
<accession>A0A1I5XHD0</accession>
<keyword evidence="10" id="KW-1185">Reference proteome</keyword>
<evidence type="ECO:0000259" key="7">
    <source>
        <dbReference type="Pfam" id="PF01028"/>
    </source>
</evidence>
<evidence type="ECO:0000259" key="8">
    <source>
        <dbReference type="Pfam" id="PF21338"/>
    </source>
</evidence>
<evidence type="ECO:0000256" key="5">
    <source>
        <dbReference type="ARBA" id="ARBA00023125"/>
    </source>
</evidence>
<dbReference type="EMBL" id="FOWW01000006">
    <property type="protein sequence ID" value="SFQ31354.1"/>
    <property type="molecule type" value="Genomic_DNA"/>
</dbReference>